<sequence length="120" mass="14036">LPLHFLFILLKKNITIEILEKYTNKKYIGIIKGYDEYMNIVLEENDTKNDIHDMHDTCDMHNTCDNTKSDITDIKNDNKDNIKTDTDTNNTCDRKILIKGDIISTIKVNKKFNLNDIENN</sequence>
<feature type="non-terminal residue" evidence="2">
    <location>
        <position position="1"/>
    </location>
</feature>
<evidence type="ECO:0000259" key="1">
    <source>
        <dbReference type="SMART" id="SM00651"/>
    </source>
</evidence>
<dbReference type="AlphaFoldDB" id="S7XQI1"/>
<dbReference type="HOGENOM" id="CLU_2055385_0_0_1"/>
<dbReference type="SMART" id="SM00651">
    <property type="entry name" value="Sm"/>
    <property type="match status" value="1"/>
</dbReference>
<gene>
    <name evidence="2" type="ORF">SLOPH_510</name>
</gene>
<dbReference type="InParanoid" id="S7XQI1"/>
<reference evidence="3" key="1">
    <citation type="journal article" date="2013" name="PLoS Genet.">
        <title>The genome of Spraguea lophii and the basis of host-microsporidian interactions.</title>
        <authorList>
            <person name="Campbell S.E."/>
            <person name="Williams T.A."/>
            <person name="Yousuf A."/>
            <person name="Soanes D.M."/>
            <person name="Paszkiewicz K.H."/>
            <person name="Williams B.A.P."/>
        </authorList>
    </citation>
    <scope>NUCLEOTIDE SEQUENCE [LARGE SCALE GENOMIC DNA]</scope>
    <source>
        <strain evidence="3">42_110</strain>
    </source>
</reference>
<dbReference type="VEuPathDB" id="MicrosporidiaDB:SLOPH_510"/>
<keyword evidence="3" id="KW-1185">Reference proteome</keyword>
<evidence type="ECO:0000313" key="3">
    <source>
        <dbReference type="Proteomes" id="UP000014978"/>
    </source>
</evidence>
<name>S7XQI1_SPRLO</name>
<feature type="domain" description="Sm" evidence="1">
    <location>
        <begin position="6"/>
        <end position="108"/>
    </location>
</feature>
<dbReference type="InterPro" id="IPR001163">
    <property type="entry name" value="Sm_dom_euk/arc"/>
</dbReference>
<dbReference type="GO" id="GO:0032991">
    <property type="term" value="C:protein-containing complex"/>
    <property type="evidence" value="ECO:0007669"/>
    <property type="project" value="UniProtKB-ARBA"/>
</dbReference>
<dbReference type="EMBL" id="ATCN01000950">
    <property type="protein sequence ID" value="EPR78198.1"/>
    <property type="molecule type" value="Genomic_DNA"/>
</dbReference>
<dbReference type="OrthoDB" id="429711at2759"/>
<dbReference type="SUPFAM" id="SSF50182">
    <property type="entry name" value="Sm-like ribonucleoproteins"/>
    <property type="match status" value="1"/>
</dbReference>
<dbReference type="Pfam" id="PF01423">
    <property type="entry name" value="LSM"/>
    <property type="match status" value="1"/>
</dbReference>
<dbReference type="InterPro" id="IPR010920">
    <property type="entry name" value="LSM_dom_sf"/>
</dbReference>
<proteinExistence type="predicted"/>
<protein>
    <recommendedName>
        <fullName evidence="1">Sm domain-containing protein</fullName>
    </recommendedName>
</protein>
<evidence type="ECO:0000313" key="2">
    <source>
        <dbReference type="EMBL" id="EPR78198.1"/>
    </source>
</evidence>
<organism evidence="2 3">
    <name type="scientific">Spraguea lophii (strain 42_110)</name>
    <name type="common">Microsporidian parasite</name>
    <dbReference type="NCBI Taxonomy" id="1358809"/>
    <lineage>
        <taxon>Eukaryota</taxon>
        <taxon>Fungi</taxon>
        <taxon>Fungi incertae sedis</taxon>
        <taxon>Microsporidia</taxon>
        <taxon>Spragueidae</taxon>
        <taxon>Spraguea</taxon>
    </lineage>
</organism>
<accession>S7XQI1</accession>
<dbReference type="Gene3D" id="2.30.30.100">
    <property type="match status" value="1"/>
</dbReference>
<dbReference type="Proteomes" id="UP000014978">
    <property type="component" value="Unassembled WGS sequence"/>
</dbReference>
<comment type="caution">
    <text evidence="2">The sequence shown here is derived from an EMBL/GenBank/DDBJ whole genome shotgun (WGS) entry which is preliminary data.</text>
</comment>